<dbReference type="Pfam" id="PF04263">
    <property type="entry name" value="TPK_catalytic"/>
    <property type="match status" value="1"/>
</dbReference>
<dbReference type="OrthoDB" id="25149at2759"/>
<dbReference type="Gene3D" id="3.40.50.10240">
    <property type="entry name" value="Thiamin pyrophosphokinase, catalytic domain"/>
    <property type="match status" value="1"/>
</dbReference>
<evidence type="ECO:0000256" key="2">
    <source>
        <dbReference type="ARBA" id="ARBA00022741"/>
    </source>
</evidence>
<dbReference type="InterPro" id="IPR007373">
    <property type="entry name" value="Thiamin_PyroPKinase_B1-bd"/>
</dbReference>
<proteinExistence type="predicted"/>
<dbReference type="InterPro" id="IPR036759">
    <property type="entry name" value="TPK_catalytic_sf"/>
</dbReference>
<accession>A0A811JS84</accession>
<dbReference type="Gene3D" id="2.60.120.320">
    <property type="entry name" value="Thiamin pyrophosphokinase, thiamin-binding domain"/>
    <property type="match status" value="1"/>
</dbReference>
<dbReference type="EMBL" id="CAJFCW020000001">
    <property type="protein sequence ID" value="CAG9080681.1"/>
    <property type="molecule type" value="Genomic_DNA"/>
</dbReference>
<dbReference type="GO" id="GO:0006772">
    <property type="term" value="P:thiamine metabolic process"/>
    <property type="evidence" value="ECO:0007669"/>
    <property type="project" value="InterPro"/>
</dbReference>
<evidence type="ECO:0000256" key="1">
    <source>
        <dbReference type="ARBA" id="ARBA00022679"/>
    </source>
</evidence>
<dbReference type="SMART" id="SM00983">
    <property type="entry name" value="TPK_B1_binding"/>
    <property type="match status" value="1"/>
</dbReference>
<dbReference type="GO" id="GO:0030975">
    <property type="term" value="F:thiamine binding"/>
    <property type="evidence" value="ECO:0007669"/>
    <property type="project" value="InterPro"/>
</dbReference>
<dbReference type="GO" id="GO:0005524">
    <property type="term" value="F:ATP binding"/>
    <property type="evidence" value="ECO:0007669"/>
    <property type="project" value="UniProtKB-KW"/>
</dbReference>
<dbReference type="AlphaFoldDB" id="A0A811JS84"/>
<keyword evidence="3" id="KW-0418">Kinase</keyword>
<dbReference type="EMBL" id="CAJFDH010000001">
    <property type="protein sequence ID" value="CAD5206152.1"/>
    <property type="molecule type" value="Genomic_DNA"/>
</dbReference>
<name>A0A811JS84_9BILA</name>
<dbReference type="GO" id="GO:0016301">
    <property type="term" value="F:kinase activity"/>
    <property type="evidence" value="ECO:0007669"/>
    <property type="project" value="UniProtKB-KW"/>
</dbReference>
<evidence type="ECO:0000313" key="6">
    <source>
        <dbReference type="EMBL" id="CAD5206152.1"/>
    </source>
</evidence>
<reference evidence="6" key="1">
    <citation type="submission" date="2020-09" db="EMBL/GenBank/DDBJ databases">
        <authorList>
            <person name="Kikuchi T."/>
        </authorList>
    </citation>
    <scope>NUCLEOTIDE SEQUENCE</scope>
    <source>
        <strain evidence="6">SH1</strain>
    </source>
</reference>
<dbReference type="Pfam" id="PF04265">
    <property type="entry name" value="TPK_B1_binding"/>
    <property type="match status" value="1"/>
</dbReference>
<dbReference type="FunFam" id="2.60.120.320:FF:000001">
    <property type="entry name" value="Thiamine pyrophosphokinase"/>
    <property type="match status" value="1"/>
</dbReference>
<dbReference type="CDD" id="cd07995">
    <property type="entry name" value="TPK"/>
    <property type="match status" value="1"/>
</dbReference>
<dbReference type="Proteomes" id="UP000614601">
    <property type="component" value="Unassembled WGS sequence"/>
</dbReference>
<dbReference type="NCBIfam" id="TIGR01378">
    <property type="entry name" value="thi_PPkinase"/>
    <property type="match status" value="1"/>
</dbReference>
<evidence type="ECO:0000313" key="7">
    <source>
        <dbReference type="Proteomes" id="UP000614601"/>
    </source>
</evidence>
<protein>
    <recommendedName>
        <fullName evidence="5">Thiamin pyrophosphokinase thiamin-binding domain-containing protein</fullName>
    </recommendedName>
</protein>
<evidence type="ECO:0000256" key="3">
    <source>
        <dbReference type="ARBA" id="ARBA00022777"/>
    </source>
</evidence>
<dbReference type="Proteomes" id="UP000783686">
    <property type="component" value="Unassembled WGS sequence"/>
</dbReference>
<comment type="caution">
    <text evidence="6">The sequence shown here is derived from an EMBL/GenBank/DDBJ whole genome shotgun (WGS) entry which is preliminary data.</text>
</comment>
<keyword evidence="2" id="KW-0547">Nucleotide-binding</keyword>
<dbReference type="SUPFAM" id="SSF63862">
    <property type="entry name" value="Thiamin pyrophosphokinase, substrate-binding domain"/>
    <property type="match status" value="1"/>
</dbReference>
<dbReference type="PANTHER" id="PTHR13622:SF8">
    <property type="entry name" value="THIAMIN PYROPHOSPHOKINASE 1"/>
    <property type="match status" value="1"/>
</dbReference>
<evidence type="ECO:0000256" key="4">
    <source>
        <dbReference type="ARBA" id="ARBA00022840"/>
    </source>
</evidence>
<dbReference type="InterPro" id="IPR036371">
    <property type="entry name" value="TPK_B1-bd_sf"/>
</dbReference>
<evidence type="ECO:0000259" key="5">
    <source>
        <dbReference type="SMART" id="SM00983"/>
    </source>
</evidence>
<keyword evidence="1" id="KW-0808">Transferase</keyword>
<keyword evidence="4" id="KW-0067">ATP-binding</keyword>
<sequence length="243" mass="26897">MDIKPFQEISQSAVVWLNSDKVKEPPQSWITVWNGARERYCTDGAANSLVALCQTNVTKFPTVISGDFDSITQSTLQYFKDKADIKHTPDQDYTDLSKSLSLITTSPNYVNKEIKTVLILGGQSGRFDHTLSAINSILCFQRQTDCKTSIYSVDSTNLTTIVPSKFRITVDRKRITGKCGIVPFCQAETRITTSGFKWNVNNEVMAFGGLISTSNELVEDVVTVDTSAPVILTIELKSGDTFV</sequence>
<feature type="domain" description="Thiamin pyrophosphokinase thiamin-binding" evidence="5">
    <location>
        <begin position="164"/>
        <end position="230"/>
    </location>
</feature>
<dbReference type="PANTHER" id="PTHR13622">
    <property type="entry name" value="THIAMIN PYROPHOSPHOKINASE"/>
    <property type="match status" value="1"/>
</dbReference>
<keyword evidence="7" id="KW-1185">Reference proteome</keyword>
<dbReference type="InterPro" id="IPR007371">
    <property type="entry name" value="TPK_catalytic"/>
</dbReference>
<gene>
    <name evidence="6" type="ORF">BOKJ2_LOCUS836</name>
</gene>
<dbReference type="SUPFAM" id="SSF63999">
    <property type="entry name" value="Thiamin pyrophosphokinase, catalytic domain"/>
    <property type="match status" value="1"/>
</dbReference>
<organism evidence="6 7">
    <name type="scientific">Bursaphelenchus okinawaensis</name>
    <dbReference type="NCBI Taxonomy" id="465554"/>
    <lineage>
        <taxon>Eukaryota</taxon>
        <taxon>Metazoa</taxon>
        <taxon>Ecdysozoa</taxon>
        <taxon>Nematoda</taxon>
        <taxon>Chromadorea</taxon>
        <taxon>Rhabditida</taxon>
        <taxon>Tylenchina</taxon>
        <taxon>Tylenchomorpha</taxon>
        <taxon>Aphelenchoidea</taxon>
        <taxon>Aphelenchoididae</taxon>
        <taxon>Bursaphelenchus</taxon>
    </lineage>
</organism>
<dbReference type="GO" id="GO:0004788">
    <property type="term" value="F:thiamine diphosphokinase activity"/>
    <property type="evidence" value="ECO:0007669"/>
    <property type="project" value="InterPro"/>
</dbReference>
<dbReference type="GO" id="GO:0009229">
    <property type="term" value="P:thiamine diphosphate biosynthetic process"/>
    <property type="evidence" value="ECO:0007669"/>
    <property type="project" value="InterPro"/>
</dbReference>
<dbReference type="InterPro" id="IPR006282">
    <property type="entry name" value="Thi_PPkinase"/>
</dbReference>